<gene>
    <name evidence="3" type="ORF">AMETH_4600</name>
</gene>
<dbReference type="AlphaFoldDB" id="A0A076N419"/>
<dbReference type="HOGENOM" id="CLU_060897_1_0_11"/>
<organism evidence="3 4">
    <name type="scientific">Amycolatopsis methanolica 239</name>
    <dbReference type="NCBI Taxonomy" id="1068978"/>
    <lineage>
        <taxon>Bacteria</taxon>
        <taxon>Bacillati</taxon>
        <taxon>Actinomycetota</taxon>
        <taxon>Actinomycetes</taxon>
        <taxon>Pseudonocardiales</taxon>
        <taxon>Pseudonocardiaceae</taxon>
        <taxon>Amycolatopsis</taxon>
        <taxon>Amycolatopsis methanolica group</taxon>
    </lineage>
</organism>
<dbReference type="EMBL" id="CP009110">
    <property type="protein sequence ID" value="AIJ24692.1"/>
    <property type="molecule type" value="Genomic_DNA"/>
</dbReference>
<sequence>MVLTALNSEYAAVRQRIVNPKSHRHERGTLFEVGTIAGSRYRAALALTGKGNHSAAVLAERAIDEFAPVAVLFVGVAGALWDTPLGDIVVATHVYAYHGGTSEDDGLKARPRVWEIDHGVYQLAARVARERSWLDSAAAADAVPEVHFGPIAAGEVVHNSRRSAEAAWVRRNYNDAMAIEMEAAGVAQAGHLSGSPVAIVRGISDRADGTKTTGDDRVWQPRAARNAAAFAMRLAEELIRERELAVRDRKNENRDHNEGAGNPAPSVTNIAFGQVGIQTGALTGSNVWVATTPQPAPQADLVGELRRFRKELRQQRDSGTIPAEVYEEAQRALDSADDAAEERTPDRAERVVHALGRVRRAVSEVGELAAKVTALIAAVKGVS</sequence>
<dbReference type="GO" id="GO:0008782">
    <property type="term" value="F:adenosylhomocysteine nucleosidase activity"/>
    <property type="evidence" value="ECO:0007669"/>
    <property type="project" value="TreeGrafter"/>
</dbReference>
<dbReference type="Gene3D" id="3.40.50.1580">
    <property type="entry name" value="Nucleoside phosphorylase domain"/>
    <property type="match status" value="1"/>
</dbReference>
<dbReference type="Proteomes" id="UP000062973">
    <property type="component" value="Chromosome"/>
</dbReference>
<feature type="compositionally biased region" description="Basic and acidic residues" evidence="1">
    <location>
        <begin position="247"/>
        <end position="258"/>
    </location>
</feature>
<dbReference type="InterPro" id="IPR000845">
    <property type="entry name" value="Nucleoside_phosphorylase_d"/>
</dbReference>
<dbReference type="KEGG" id="amq:AMETH_4600"/>
<keyword evidence="4" id="KW-1185">Reference proteome</keyword>
<proteinExistence type="predicted"/>
<evidence type="ECO:0000313" key="4">
    <source>
        <dbReference type="Proteomes" id="UP000062973"/>
    </source>
</evidence>
<evidence type="ECO:0000256" key="1">
    <source>
        <dbReference type="SAM" id="MobiDB-lite"/>
    </source>
</evidence>
<dbReference type="PATRIC" id="fig|1068978.7.peg.4942"/>
<dbReference type="Pfam" id="PF01048">
    <property type="entry name" value="PNP_UDP_1"/>
    <property type="match status" value="1"/>
</dbReference>
<protein>
    <submittedName>
        <fullName evidence="3">Purine or other phosphorylase family 1</fullName>
    </submittedName>
</protein>
<dbReference type="GO" id="GO:0005829">
    <property type="term" value="C:cytosol"/>
    <property type="evidence" value="ECO:0007669"/>
    <property type="project" value="TreeGrafter"/>
</dbReference>
<dbReference type="GO" id="GO:0009116">
    <property type="term" value="P:nucleoside metabolic process"/>
    <property type="evidence" value="ECO:0007669"/>
    <property type="project" value="InterPro"/>
</dbReference>
<name>A0A076N419_AMYME</name>
<dbReference type="GO" id="GO:0019284">
    <property type="term" value="P:L-methionine salvage from S-adenosylmethionine"/>
    <property type="evidence" value="ECO:0007669"/>
    <property type="project" value="TreeGrafter"/>
</dbReference>
<dbReference type="STRING" id="1068978.AMETH_4600"/>
<evidence type="ECO:0000259" key="2">
    <source>
        <dbReference type="Pfam" id="PF01048"/>
    </source>
</evidence>
<dbReference type="GO" id="GO:0008930">
    <property type="term" value="F:methylthioadenosine nucleosidase activity"/>
    <property type="evidence" value="ECO:0007669"/>
    <property type="project" value="TreeGrafter"/>
</dbReference>
<reference evidence="3 4" key="1">
    <citation type="submission" date="2014-07" db="EMBL/GenBank/DDBJ databases">
        <title>Whole Genome Sequence of the Amycolatopsis methanolica 239.</title>
        <authorList>
            <person name="Tang B."/>
        </authorList>
    </citation>
    <scope>NUCLEOTIDE SEQUENCE [LARGE SCALE GENOMIC DNA]</scope>
    <source>
        <strain evidence="3 4">239</strain>
    </source>
</reference>
<dbReference type="CDD" id="cd09008">
    <property type="entry name" value="MTAN"/>
    <property type="match status" value="1"/>
</dbReference>
<feature type="domain" description="Nucleoside phosphorylase" evidence="2">
    <location>
        <begin position="2"/>
        <end position="234"/>
    </location>
</feature>
<feature type="region of interest" description="Disordered" evidence="1">
    <location>
        <begin position="247"/>
        <end position="267"/>
    </location>
</feature>
<dbReference type="eggNOG" id="COG0775">
    <property type="taxonomic scope" value="Bacteria"/>
</dbReference>
<dbReference type="InterPro" id="IPR035994">
    <property type="entry name" value="Nucleoside_phosphorylase_sf"/>
</dbReference>
<dbReference type="SUPFAM" id="SSF53167">
    <property type="entry name" value="Purine and uridine phosphorylases"/>
    <property type="match status" value="1"/>
</dbReference>
<evidence type="ECO:0000313" key="3">
    <source>
        <dbReference type="EMBL" id="AIJ24692.1"/>
    </source>
</evidence>
<dbReference type="PANTHER" id="PTHR46832">
    <property type="entry name" value="5'-METHYLTHIOADENOSINE/S-ADENOSYLHOMOCYSTEINE NUCLEOSIDASE"/>
    <property type="match status" value="1"/>
</dbReference>
<accession>A0A076N419</accession>
<dbReference type="PANTHER" id="PTHR46832:SF1">
    <property type="entry name" value="5'-METHYLTHIOADENOSINE_S-ADENOSYLHOMOCYSTEINE NUCLEOSIDASE"/>
    <property type="match status" value="1"/>
</dbReference>